<sequence>MTMLFLSMARHQGLYFNRLLNETELSGRVVTSLNMSWPRASRMAATLSRIDFDALVDEKCEERRIKNKSAGYLYRRLLRLELTWAALRIQALLDRERPDAVGVWNGAHRYCRLLIALAPPECKTFFFENGLLPNTTTVDPKGVNYLNSMPRDPAFYLDYPYPVVERAPAAVLVPRKPRSRGPAPIKLPERFIFIPFQDDRDTQVRLFSPWVGNMREMFAVGERLAAETGMTVVFKEHPSSRESYPDLHKRASKNVLFANGNATQQLIEASQFVVTLNSTVGLESLLLGKPVMTLGKAFYNIDGLVRHAENVDQAVAHARAFPDWSLDERLRRNFLHYLSEHYCIKGDWKTADRSQLRRVANRLLGKSGC</sequence>
<dbReference type="GO" id="GO:0000271">
    <property type="term" value="P:polysaccharide biosynthetic process"/>
    <property type="evidence" value="ECO:0007669"/>
    <property type="project" value="InterPro"/>
</dbReference>
<evidence type="ECO:0000313" key="2">
    <source>
        <dbReference type="EMBL" id="RMN24092.1"/>
    </source>
</evidence>
<evidence type="ECO:0000313" key="3">
    <source>
        <dbReference type="Proteomes" id="UP000050564"/>
    </source>
</evidence>
<comment type="caution">
    <text evidence="1">The sequence shown here is derived from an EMBL/GenBank/DDBJ whole genome shotgun (WGS) entry which is preliminary data.</text>
</comment>
<dbReference type="PATRIC" id="fig|86840.3.peg.753"/>
<dbReference type="Proteomes" id="UP000281372">
    <property type="component" value="Unassembled WGS sequence"/>
</dbReference>
<reference evidence="1 3" key="1">
    <citation type="submission" date="2015-09" db="EMBL/GenBank/DDBJ databases">
        <title>Genome announcement of multiple Pseudomonas syringae strains.</title>
        <authorList>
            <person name="Thakur S."/>
            <person name="Wang P.W."/>
            <person name="Gong Y."/>
            <person name="Weir B.S."/>
            <person name="Guttman D.S."/>
        </authorList>
    </citation>
    <scope>NUCLEOTIDE SEQUENCE [LARGE SCALE GENOMIC DNA]</scope>
    <source>
        <strain evidence="1 3">ICMP2823</strain>
    </source>
</reference>
<evidence type="ECO:0000313" key="1">
    <source>
        <dbReference type="EMBL" id="KPW78936.1"/>
    </source>
</evidence>
<dbReference type="EMBL" id="LJPX01000135">
    <property type="protein sequence ID" value="KPW78936.1"/>
    <property type="molecule type" value="Genomic_DNA"/>
</dbReference>
<name>A0A0P9LTW7_PSECA</name>
<gene>
    <name evidence="1" type="ORF">ALO81_00469</name>
    <name evidence="2" type="ORF">ALQ64_00457</name>
</gene>
<dbReference type="RefSeq" id="WP_223862757.1">
    <property type="nucleotide sequence ID" value="NZ_FNKU01000001.1"/>
</dbReference>
<accession>A0A0P9LTW7</accession>
<evidence type="ECO:0000313" key="4">
    <source>
        <dbReference type="Proteomes" id="UP000281372"/>
    </source>
</evidence>
<dbReference type="EMBL" id="RBOW01000725">
    <property type="protein sequence ID" value="RMN24092.1"/>
    <property type="molecule type" value="Genomic_DNA"/>
</dbReference>
<reference evidence="2 4" key="2">
    <citation type="submission" date="2018-08" db="EMBL/GenBank/DDBJ databases">
        <title>Recombination of ecologically and evolutionarily significant loci maintains genetic cohesion in the Pseudomonas syringae species complex.</title>
        <authorList>
            <person name="Dillon M."/>
            <person name="Thakur S."/>
            <person name="Almeida R.N.D."/>
            <person name="Weir B.S."/>
            <person name="Guttman D.S."/>
        </authorList>
    </citation>
    <scope>NUCLEOTIDE SEQUENCE [LARGE SCALE GENOMIC DNA]</scope>
    <source>
        <strain evidence="2 4">ICMP 2821</strain>
    </source>
</reference>
<dbReference type="InterPro" id="IPR007833">
    <property type="entry name" value="Capsule_polysaccharide_synth"/>
</dbReference>
<dbReference type="SUPFAM" id="SSF53756">
    <property type="entry name" value="UDP-Glycosyltransferase/glycogen phosphorylase"/>
    <property type="match status" value="1"/>
</dbReference>
<dbReference type="GO" id="GO:0015774">
    <property type="term" value="P:polysaccharide transport"/>
    <property type="evidence" value="ECO:0007669"/>
    <property type="project" value="InterPro"/>
</dbReference>
<protein>
    <submittedName>
        <fullName evidence="1">Polysaccharide synthesis/modification protein</fullName>
    </submittedName>
</protein>
<dbReference type="Gene3D" id="3.40.50.12580">
    <property type="match status" value="1"/>
</dbReference>
<dbReference type="InterPro" id="IPR043148">
    <property type="entry name" value="TagF_C"/>
</dbReference>
<organism evidence="1 3">
    <name type="scientific">Pseudomonas cannabina</name>
    <dbReference type="NCBI Taxonomy" id="86840"/>
    <lineage>
        <taxon>Bacteria</taxon>
        <taxon>Pseudomonadati</taxon>
        <taxon>Pseudomonadota</taxon>
        <taxon>Gammaproteobacteria</taxon>
        <taxon>Pseudomonadales</taxon>
        <taxon>Pseudomonadaceae</taxon>
        <taxon>Pseudomonas</taxon>
    </lineage>
</organism>
<dbReference type="Pfam" id="PF05159">
    <property type="entry name" value="Capsule_synth"/>
    <property type="match status" value="1"/>
</dbReference>
<proteinExistence type="predicted"/>
<dbReference type="CDD" id="cd16438">
    <property type="entry name" value="beta_Kdo_transferase_KpsS_like"/>
    <property type="match status" value="1"/>
</dbReference>
<dbReference type="Proteomes" id="UP000050564">
    <property type="component" value="Unassembled WGS sequence"/>
</dbReference>
<dbReference type="AlphaFoldDB" id="A0A0P9LTW7"/>